<feature type="domain" description="Period circadian-like C-terminal" evidence="3">
    <location>
        <begin position="1"/>
        <end position="67"/>
    </location>
</feature>
<dbReference type="Proteomes" id="UP000550707">
    <property type="component" value="Unassembled WGS sequence"/>
</dbReference>
<dbReference type="GO" id="GO:0001222">
    <property type="term" value="F:transcription corepressor binding"/>
    <property type="evidence" value="ECO:0007669"/>
    <property type="project" value="TreeGrafter"/>
</dbReference>
<dbReference type="GO" id="GO:0005737">
    <property type="term" value="C:cytoplasm"/>
    <property type="evidence" value="ECO:0007669"/>
    <property type="project" value="TreeGrafter"/>
</dbReference>
<evidence type="ECO:0000313" key="4">
    <source>
        <dbReference type="EMBL" id="KAF6450856.1"/>
    </source>
</evidence>
<dbReference type="PANTHER" id="PTHR11269">
    <property type="entry name" value="PERIOD CIRCADIAN PROTEIN"/>
    <property type="match status" value="1"/>
</dbReference>
<dbReference type="GO" id="GO:0043153">
    <property type="term" value="P:entrainment of circadian clock by photoperiod"/>
    <property type="evidence" value="ECO:0007669"/>
    <property type="project" value="TreeGrafter"/>
</dbReference>
<protein>
    <submittedName>
        <fullName evidence="4">Period circadian regulator 2</fullName>
    </submittedName>
</protein>
<dbReference type="GO" id="GO:0000122">
    <property type="term" value="P:negative regulation of transcription by RNA polymerase II"/>
    <property type="evidence" value="ECO:0007669"/>
    <property type="project" value="TreeGrafter"/>
</dbReference>
<reference evidence="4 5" key="1">
    <citation type="journal article" date="2020" name="Nature">
        <title>Six reference-quality genomes reveal evolution of bat adaptations.</title>
        <authorList>
            <person name="Jebb D."/>
            <person name="Huang Z."/>
            <person name="Pippel M."/>
            <person name="Hughes G.M."/>
            <person name="Lavrichenko K."/>
            <person name="Devanna P."/>
            <person name="Winkler S."/>
            <person name="Jermiin L.S."/>
            <person name="Skirmuntt E.C."/>
            <person name="Katzourakis A."/>
            <person name="Burkitt-Gray L."/>
            <person name="Ray D.A."/>
            <person name="Sullivan K.A.M."/>
            <person name="Roscito J.G."/>
            <person name="Kirilenko B.M."/>
            <person name="Davalos L.M."/>
            <person name="Corthals A.P."/>
            <person name="Power M.L."/>
            <person name="Jones G."/>
            <person name="Ransome R.D."/>
            <person name="Dechmann D.K.N."/>
            <person name="Locatelli A.G."/>
            <person name="Puechmaille S.J."/>
            <person name="Fedrigo O."/>
            <person name="Jarvis E.D."/>
            <person name="Hiller M."/>
            <person name="Vernes S.C."/>
            <person name="Myers E.W."/>
            <person name="Teeling E.C."/>
        </authorList>
    </citation>
    <scope>NUCLEOTIDE SEQUENCE [LARGE SCALE GENOMIC DNA]</scope>
    <source>
        <strain evidence="4">MMolMol1</strain>
        <tissue evidence="4">Muscle</tissue>
    </source>
</reference>
<proteinExistence type="predicted"/>
<name>A0A7J8FT82_MOLMO</name>
<gene>
    <name evidence="4" type="ORF">HJG59_014058</name>
</gene>
<dbReference type="PANTHER" id="PTHR11269:SF9">
    <property type="entry name" value="PERIOD CIRCADIAN PROTEIN HOMOLOG 2"/>
    <property type="match status" value="1"/>
</dbReference>
<dbReference type="GO" id="GO:0032922">
    <property type="term" value="P:circadian regulation of gene expression"/>
    <property type="evidence" value="ECO:0007669"/>
    <property type="project" value="TreeGrafter"/>
</dbReference>
<dbReference type="GO" id="GO:0005634">
    <property type="term" value="C:nucleus"/>
    <property type="evidence" value="ECO:0007669"/>
    <property type="project" value="UniProtKB-SubCell"/>
</dbReference>
<organism evidence="4 5">
    <name type="scientific">Molossus molossus</name>
    <name type="common">Pallas' mastiff bat</name>
    <name type="synonym">Vespertilio molossus</name>
    <dbReference type="NCBI Taxonomy" id="27622"/>
    <lineage>
        <taxon>Eukaryota</taxon>
        <taxon>Metazoa</taxon>
        <taxon>Chordata</taxon>
        <taxon>Craniata</taxon>
        <taxon>Vertebrata</taxon>
        <taxon>Euteleostomi</taxon>
        <taxon>Mammalia</taxon>
        <taxon>Eutheria</taxon>
        <taxon>Laurasiatheria</taxon>
        <taxon>Chiroptera</taxon>
        <taxon>Yangochiroptera</taxon>
        <taxon>Molossidae</taxon>
        <taxon>Molossus</taxon>
    </lineage>
</organism>
<dbReference type="InterPro" id="IPR050760">
    <property type="entry name" value="Period_circadian_regulator"/>
</dbReference>
<keyword evidence="5" id="KW-1185">Reference proteome</keyword>
<evidence type="ECO:0000259" key="3">
    <source>
        <dbReference type="Pfam" id="PF12114"/>
    </source>
</evidence>
<evidence type="ECO:0000256" key="1">
    <source>
        <dbReference type="ARBA" id="ARBA00004123"/>
    </source>
</evidence>
<dbReference type="InterPro" id="IPR022728">
    <property type="entry name" value="Period_circadian-like_C"/>
</dbReference>
<comment type="subcellular location">
    <subcellularLocation>
        <location evidence="1">Nucleus</location>
    </subcellularLocation>
</comment>
<sequence>MADTDDSVMMTYQMPARDVDAVLKEDREKLRLLQKLQPRFTERQKQELQEVHPWVRAGGLPAALDVAVSSRNCIPDSASGGCQCGSGWASAHPPRGPGSIPHQGTWPGVGSIPRGGVQEAASRCSLSSMFLSLSISLFF</sequence>
<dbReference type="Pfam" id="PF12114">
    <property type="entry name" value="Period_C"/>
    <property type="match status" value="1"/>
</dbReference>
<dbReference type="GO" id="GO:0000976">
    <property type="term" value="F:transcription cis-regulatory region binding"/>
    <property type="evidence" value="ECO:0007669"/>
    <property type="project" value="TreeGrafter"/>
</dbReference>
<dbReference type="AlphaFoldDB" id="A0A7J8FT82"/>
<evidence type="ECO:0000256" key="2">
    <source>
        <dbReference type="ARBA" id="ARBA00023242"/>
    </source>
</evidence>
<comment type="caution">
    <text evidence="4">The sequence shown here is derived from an EMBL/GenBank/DDBJ whole genome shotgun (WGS) entry which is preliminary data.</text>
</comment>
<dbReference type="EMBL" id="JACASF010000011">
    <property type="protein sequence ID" value="KAF6450856.1"/>
    <property type="molecule type" value="Genomic_DNA"/>
</dbReference>
<evidence type="ECO:0000313" key="5">
    <source>
        <dbReference type="Proteomes" id="UP000550707"/>
    </source>
</evidence>
<accession>A0A7J8FT82</accession>
<keyword evidence="2" id="KW-0539">Nucleus</keyword>